<dbReference type="EMBL" id="JAGHKO010000017">
    <property type="protein sequence ID" value="MBO9204981.1"/>
    <property type="molecule type" value="Genomic_DNA"/>
</dbReference>
<protein>
    <submittedName>
        <fullName evidence="1">Uncharacterized protein</fullName>
    </submittedName>
</protein>
<keyword evidence="2" id="KW-1185">Reference proteome</keyword>
<dbReference type="RefSeq" id="WP_209144095.1">
    <property type="nucleotide sequence ID" value="NZ_JAGHKO010000017.1"/>
</dbReference>
<comment type="caution">
    <text evidence="1">The sequence shown here is derived from an EMBL/GenBank/DDBJ whole genome shotgun (WGS) entry which is preliminary data.</text>
</comment>
<gene>
    <name evidence="1" type="ORF">J7I42_32140</name>
</gene>
<proteinExistence type="predicted"/>
<name>A0ABS3Z482_9BACT</name>
<evidence type="ECO:0000313" key="1">
    <source>
        <dbReference type="EMBL" id="MBO9204981.1"/>
    </source>
</evidence>
<evidence type="ECO:0000313" key="2">
    <source>
        <dbReference type="Proteomes" id="UP000677244"/>
    </source>
</evidence>
<organism evidence="1 2">
    <name type="scientific">Niastella soli</name>
    <dbReference type="NCBI Taxonomy" id="2821487"/>
    <lineage>
        <taxon>Bacteria</taxon>
        <taxon>Pseudomonadati</taxon>
        <taxon>Bacteroidota</taxon>
        <taxon>Chitinophagia</taxon>
        <taxon>Chitinophagales</taxon>
        <taxon>Chitinophagaceae</taxon>
        <taxon>Niastella</taxon>
    </lineage>
</organism>
<reference evidence="1 2" key="1">
    <citation type="submission" date="2021-03" db="EMBL/GenBank/DDBJ databases">
        <title>Assistant Professor.</title>
        <authorList>
            <person name="Huq M.A."/>
        </authorList>
    </citation>
    <scope>NUCLEOTIDE SEQUENCE [LARGE SCALE GENOMIC DNA]</scope>
    <source>
        <strain evidence="1 2">MAH-29</strain>
    </source>
</reference>
<sequence>MRKEIKYYSPLFTREVTFIMDDEWKPEPSKFALRKLEKAVESLSKSKNLDEILKRQANDFSHE</sequence>
<dbReference type="Proteomes" id="UP000677244">
    <property type="component" value="Unassembled WGS sequence"/>
</dbReference>
<accession>A0ABS3Z482</accession>